<sequence>MGWWSLCQVVRELEFTFRVDICEIGVLVGVLANIPYERFGKTVGPRGIPVMPKARDTFRQTVGPTGRSSQTDGPALPFVIADPERCKLWLGSNQFMVNIVRLPLHVADKKVSRLVTVVGRDEEYSDSNLPVRVISFQFDDIFISFESDMRNSLSRLFSLNNSLAIIRFIPLIVKFRIRVSVFYFVFSSDLIRYIIWCIMSNSSVIDGDLYSSMSESEVEEDVENSFF</sequence>
<reference evidence="1 2" key="1">
    <citation type="journal article" date="2017" name="Nat. Commun.">
        <title>Genome assembly with in vitro proximity ligation data and whole-genome triplication in lettuce.</title>
        <authorList>
            <person name="Reyes-Chin-Wo S."/>
            <person name="Wang Z."/>
            <person name="Yang X."/>
            <person name="Kozik A."/>
            <person name="Arikit S."/>
            <person name="Song C."/>
            <person name="Xia L."/>
            <person name="Froenicke L."/>
            <person name="Lavelle D.O."/>
            <person name="Truco M.J."/>
            <person name="Xia R."/>
            <person name="Zhu S."/>
            <person name="Xu C."/>
            <person name="Xu H."/>
            <person name="Xu X."/>
            <person name="Cox K."/>
            <person name="Korf I."/>
            <person name="Meyers B.C."/>
            <person name="Michelmore R.W."/>
        </authorList>
    </citation>
    <scope>NUCLEOTIDE SEQUENCE [LARGE SCALE GENOMIC DNA]</scope>
    <source>
        <strain evidence="2">cv. Salinas</strain>
        <tissue evidence="1">Seedlings</tissue>
    </source>
</reference>
<keyword evidence="2" id="KW-1185">Reference proteome</keyword>
<evidence type="ECO:0000313" key="1">
    <source>
        <dbReference type="EMBL" id="KAJ0217076.1"/>
    </source>
</evidence>
<dbReference type="AlphaFoldDB" id="A0A9R1W6J1"/>
<evidence type="ECO:0000313" key="2">
    <source>
        <dbReference type="Proteomes" id="UP000235145"/>
    </source>
</evidence>
<accession>A0A9R1W6J1</accession>
<name>A0A9R1W6J1_LACSA</name>
<comment type="caution">
    <text evidence="1">The sequence shown here is derived from an EMBL/GenBank/DDBJ whole genome shotgun (WGS) entry which is preliminary data.</text>
</comment>
<protein>
    <submittedName>
        <fullName evidence="1">Uncharacterized protein</fullName>
    </submittedName>
</protein>
<dbReference type="Proteomes" id="UP000235145">
    <property type="component" value="Unassembled WGS sequence"/>
</dbReference>
<organism evidence="1 2">
    <name type="scientific">Lactuca sativa</name>
    <name type="common">Garden lettuce</name>
    <dbReference type="NCBI Taxonomy" id="4236"/>
    <lineage>
        <taxon>Eukaryota</taxon>
        <taxon>Viridiplantae</taxon>
        <taxon>Streptophyta</taxon>
        <taxon>Embryophyta</taxon>
        <taxon>Tracheophyta</taxon>
        <taxon>Spermatophyta</taxon>
        <taxon>Magnoliopsida</taxon>
        <taxon>eudicotyledons</taxon>
        <taxon>Gunneridae</taxon>
        <taxon>Pentapetalae</taxon>
        <taxon>asterids</taxon>
        <taxon>campanulids</taxon>
        <taxon>Asterales</taxon>
        <taxon>Asteraceae</taxon>
        <taxon>Cichorioideae</taxon>
        <taxon>Cichorieae</taxon>
        <taxon>Lactucinae</taxon>
        <taxon>Lactuca</taxon>
    </lineage>
</organism>
<proteinExistence type="predicted"/>
<dbReference type="EMBL" id="NBSK02000003">
    <property type="protein sequence ID" value="KAJ0217076.1"/>
    <property type="molecule type" value="Genomic_DNA"/>
</dbReference>
<gene>
    <name evidence="1" type="ORF">LSAT_V11C300125750</name>
</gene>